<feature type="region of interest" description="Disordered" evidence="6">
    <location>
        <begin position="365"/>
        <end position="384"/>
    </location>
</feature>
<dbReference type="GO" id="GO:0016020">
    <property type="term" value="C:membrane"/>
    <property type="evidence" value="ECO:0007669"/>
    <property type="project" value="UniProtKB-SubCell"/>
</dbReference>
<protein>
    <recommendedName>
        <fullName evidence="8">Rhodopsin domain-containing protein</fullName>
    </recommendedName>
</protein>
<reference evidence="9 10" key="1">
    <citation type="submission" date="2017-03" db="EMBL/GenBank/DDBJ databases">
        <title>Genomes of endolithic fungi from Antarctica.</title>
        <authorList>
            <person name="Coleine C."/>
            <person name="Masonjones S."/>
            <person name="Stajich J.E."/>
        </authorList>
    </citation>
    <scope>NUCLEOTIDE SEQUENCE [LARGE SCALE GENOMIC DNA]</scope>
    <source>
        <strain evidence="9 10">CCFEE 6315</strain>
    </source>
</reference>
<feature type="transmembrane region" description="Helical" evidence="7">
    <location>
        <begin position="53"/>
        <end position="75"/>
    </location>
</feature>
<dbReference type="InterPro" id="IPR049326">
    <property type="entry name" value="Rhodopsin_dom_fungi"/>
</dbReference>
<evidence type="ECO:0000256" key="5">
    <source>
        <dbReference type="ARBA" id="ARBA00038359"/>
    </source>
</evidence>
<evidence type="ECO:0000313" key="10">
    <source>
        <dbReference type="Proteomes" id="UP000308549"/>
    </source>
</evidence>
<dbReference type="AlphaFoldDB" id="A0A4U0U5N7"/>
<evidence type="ECO:0000256" key="4">
    <source>
        <dbReference type="ARBA" id="ARBA00023136"/>
    </source>
</evidence>
<feature type="transmembrane region" description="Helical" evidence="7">
    <location>
        <begin position="20"/>
        <end position="41"/>
    </location>
</feature>
<comment type="caution">
    <text evidence="9">The sequence shown here is derived from an EMBL/GenBank/DDBJ whole genome shotgun (WGS) entry which is preliminary data.</text>
</comment>
<feature type="region of interest" description="Disordered" evidence="6">
    <location>
        <begin position="281"/>
        <end position="350"/>
    </location>
</feature>
<sequence length="429" mass="47595">MAAQEPGVFTDDVPNRTTALVIISIVFLILTTAFFAFRQGWRWAHRQRGMDDIMAACAYVLLVIMTVFGGISAHYGFGKHRKDIVATFPKAMEWFYLYQICYKLIGGFTKLTFCFLYLRIFNQKTFQRITYGVMVIVAAGSLAFAIGTVFQCSPVHRAWDRRVKGYCISNEAFWYSHAAFNTFWDIVIFIMPIPLINSLKLRSGQKTGLLSIFALGIFVIAASIVRMVELRHSAHTDDPTWGSTIALIWTEVEANTSVIVCCLPALRVPFLNLWHSVRGGTWSAPPTTDEPPSRGYDSTWSGPFQSQPAVSHPSSHGQGSRTSNRVMRTNISGSNGKSSHSHSTNSKLASGETWYDKVLSSLSQGNEEASRGSSMAELAHSESAVPSRLELGAIYKTTDVHVSTQDVHQGLEPDAQRQVSLQEMLSSSK</sequence>
<dbReference type="InterPro" id="IPR052337">
    <property type="entry name" value="SAT4-like"/>
</dbReference>
<evidence type="ECO:0000256" key="6">
    <source>
        <dbReference type="SAM" id="MobiDB-lite"/>
    </source>
</evidence>
<feature type="compositionally biased region" description="Polar residues" evidence="6">
    <location>
        <begin position="417"/>
        <end position="429"/>
    </location>
</feature>
<keyword evidence="2 7" id="KW-0812">Transmembrane</keyword>
<organism evidence="9 10">
    <name type="scientific">Salinomyces thailandicus</name>
    <dbReference type="NCBI Taxonomy" id="706561"/>
    <lineage>
        <taxon>Eukaryota</taxon>
        <taxon>Fungi</taxon>
        <taxon>Dikarya</taxon>
        <taxon>Ascomycota</taxon>
        <taxon>Pezizomycotina</taxon>
        <taxon>Dothideomycetes</taxon>
        <taxon>Dothideomycetidae</taxon>
        <taxon>Mycosphaerellales</taxon>
        <taxon>Teratosphaeriaceae</taxon>
        <taxon>Salinomyces</taxon>
    </lineage>
</organism>
<feature type="region of interest" description="Disordered" evidence="6">
    <location>
        <begin position="403"/>
        <end position="429"/>
    </location>
</feature>
<keyword evidence="4 7" id="KW-0472">Membrane</keyword>
<dbReference type="Proteomes" id="UP000308549">
    <property type="component" value="Unassembled WGS sequence"/>
</dbReference>
<evidence type="ECO:0000256" key="3">
    <source>
        <dbReference type="ARBA" id="ARBA00022989"/>
    </source>
</evidence>
<dbReference type="PANTHER" id="PTHR33048:SF123">
    <property type="entry name" value="INTEGRAL MEMBRANE PROTEIN"/>
    <property type="match status" value="1"/>
</dbReference>
<comment type="similarity">
    <text evidence="5">Belongs to the SAT4 family.</text>
</comment>
<feature type="transmembrane region" description="Helical" evidence="7">
    <location>
        <begin position="130"/>
        <end position="152"/>
    </location>
</feature>
<feature type="domain" description="Rhodopsin" evidence="8">
    <location>
        <begin position="38"/>
        <end position="270"/>
    </location>
</feature>
<keyword evidence="3 7" id="KW-1133">Transmembrane helix</keyword>
<proteinExistence type="inferred from homology"/>
<comment type="subcellular location">
    <subcellularLocation>
        <location evidence="1">Membrane</location>
        <topology evidence="1">Multi-pass membrane protein</topology>
    </subcellularLocation>
</comment>
<dbReference type="EMBL" id="NAJL01000013">
    <property type="protein sequence ID" value="TKA29736.1"/>
    <property type="molecule type" value="Genomic_DNA"/>
</dbReference>
<feature type="transmembrane region" description="Helical" evidence="7">
    <location>
        <begin position="172"/>
        <end position="196"/>
    </location>
</feature>
<feature type="compositionally biased region" description="Low complexity" evidence="6">
    <location>
        <begin position="332"/>
        <end position="347"/>
    </location>
</feature>
<evidence type="ECO:0000256" key="1">
    <source>
        <dbReference type="ARBA" id="ARBA00004141"/>
    </source>
</evidence>
<evidence type="ECO:0000256" key="7">
    <source>
        <dbReference type="SAM" id="Phobius"/>
    </source>
</evidence>
<feature type="compositionally biased region" description="Polar residues" evidence="6">
    <location>
        <begin position="296"/>
        <end position="331"/>
    </location>
</feature>
<keyword evidence="10" id="KW-1185">Reference proteome</keyword>
<gene>
    <name evidence="9" type="ORF">B0A50_03099</name>
</gene>
<feature type="transmembrane region" description="Helical" evidence="7">
    <location>
        <begin position="95"/>
        <end position="118"/>
    </location>
</feature>
<name>A0A4U0U5N7_9PEZI</name>
<dbReference type="Pfam" id="PF20684">
    <property type="entry name" value="Fung_rhodopsin"/>
    <property type="match status" value="1"/>
</dbReference>
<evidence type="ECO:0000313" key="9">
    <source>
        <dbReference type="EMBL" id="TKA29736.1"/>
    </source>
</evidence>
<evidence type="ECO:0000256" key="2">
    <source>
        <dbReference type="ARBA" id="ARBA00022692"/>
    </source>
</evidence>
<evidence type="ECO:0000259" key="8">
    <source>
        <dbReference type="Pfam" id="PF20684"/>
    </source>
</evidence>
<accession>A0A4U0U5N7</accession>
<dbReference type="PANTHER" id="PTHR33048">
    <property type="entry name" value="PTH11-LIKE INTEGRAL MEMBRANE PROTEIN (AFU_ORTHOLOGUE AFUA_5G11245)"/>
    <property type="match status" value="1"/>
</dbReference>
<dbReference type="OrthoDB" id="5413793at2759"/>
<feature type="transmembrane region" description="Helical" evidence="7">
    <location>
        <begin position="208"/>
        <end position="228"/>
    </location>
</feature>